<dbReference type="SUPFAM" id="SSF51735">
    <property type="entry name" value="NAD(P)-binding Rossmann-fold domains"/>
    <property type="match status" value="1"/>
</dbReference>
<dbReference type="InterPro" id="IPR036291">
    <property type="entry name" value="NAD(P)-bd_dom_sf"/>
</dbReference>
<evidence type="ECO:0000259" key="6">
    <source>
        <dbReference type="Pfam" id="PF02826"/>
    </source>
</evidence>
<dbReference type="PANTHER" id="PTHR43761">
    <property type="entry name" value="D-ISOMER SPECIFIC 2-HYDROXYACID DEHYDROGENASE FAMILY PROTEIN (AFU_ORTHOLOGUE AFUA_1G13630)"/>
    <property type="match status" value="1"/>
</dbReference>
<evidence type="ECO:0000313" key="8">
    <source>
        <dbReference type="Proteomes" id="UP000616346"/>
    </source>
</evidence>
<gene>
    <name evidence="7" type="ORF">H9626_00800</name>
</gene>
<dbReference type="PANTHER" id="PTHR43761:SF1">
    <property type="entry name" value="D-ISOMER SPECIFIC 2-HYDROXYACID DEHYDROGENASE CATALYTIC DOMAIN-CONTAINING PROTEIN-RELATED"/>
    <property type="match status" value="1"/>
</dbReference>
<name>A0ABR8V7M3_9BACT</name>
<evidence type="ECO:0000313" key="7">
    <source>
        <dbReference type="EMBL" id="MBD8000766.1"/>
    </source>
</evidence>
<dbReference type="InterPro" id="IPR006139">
    <property type="entry name" value="D-isomer_2_OHA_DH_cat_dom"/>
</dbReference>
<proteinExistence type="inferred from homology"/>
<keyword evidence="2 4" id="KW-0560">Oxidoreductase</keyword>
<comment type="similarity">
    <text evidence="1 4">Belongs to the D-isomer specific 2-hydroxyacid dehydrogenase family.</text>
</comment>
<organism evidence="7 8">
    <name type="scientific">Phocaeicola faecium</name>
    <dbReference type="NCBI Taxonomy" id="2762213"/>
    <lineage>
        <taxon>Bacteria</taxon>
        <taxon>Pseudomonadati</taxon>
        <taxon>Bacteroidota</taxon>
        <taxon>Bacteroidia</taxon>
        <taxon>Bacteroidales</taxon>
        <taxon>Bacteroidaceae</taxon>
        <taxon>Phocaeicola</taxon>
    </lineage>
</organism>
<evidence type="ECO:0000256" key="3">
    <source>
        <dbReference type="ARBA" id="ARBA00023027"/>
    </source>
</evidence>
<sequence>MKIVVLDGYTLNPGDLSWQSLKAMGEVIVYDRTAAEEVVERSTGAEVVLTNKVVLDAKAIHALPMLKYIGVLATGYNVVDLEAARQRGIVVTNIPAYSTNSVAQMVFAHILNITQRVGHYAHEIRNGAWSGQTDFCYWNTPLQELDGKKIGLVGFGNTGQATARIALSFGMEVSVYTSKAASQLPAGVRKCGSVDELFTSCDIVSLHCPLTDDTREMVNARRLSLMKRTAILINTGRGGLVNERDLAYALRKGTLAAAGVDVLSSEPPRADNPLLRVENCFITPHIAWATYEARVRLMNQAIANLKAYQEGNPINNVAK</sequence>
<evidence type="ECO:0000256" key="1">
    <source>
        <dbReference type="ARBA" id="ARBA00005854"/>
    </source>
</evidence>
<dbReference type="Pfam" id="PF00389">
    <property type="entry name" value="2-Hacid_dh"/>
    <property type="match status" value="1"/>
</dbReference>
<dbReference type="InterPro" id="IPR029753">
    <property type="entry name" value="D-isomer_DH_CS"/>
</dbReference>
<dbReference type="InterPro" id="IPR050418">
    <property type="entry name" value="D-iso_2-hydroxyacid_DH_PdxB"/>
</dbReference>
<dbReference type="Pfam" id="PF02826">
    <property type="entry name" value="2-Hacid_dh_C"/>
    <property type="match status" value="1"/>
</dbReference>
<evidence type="ECO:0000256" key="4">
    <source>
        <dbReference type="RuleBase" id="RU003719"/>
    </source>
</evidence>
<dbReference type="InterPro" id="IPR006140">
    <property type="entry name" value="D-isomer_DH_NAD-bd"/>
</dbReference>
<dbReference type="Gene3D" id="3.40.50.720">
    <property type="entry name" value="NAD(P)-binding Rossmann-like Domain"/>
    <property type="match status" value="2"/>
</dbReference>
<reference evidence="7 8" key="1">
    <citation type="submission" date="2020-08" db="EMBL/GenBank/DDBJ databases">
        <title>A Genomic Blueprint of the Chicken Gut Microbiome.</title>
        <authorList>
            <person name="Gilroy R."/>
            <person name="Ravi A."/>
            <person name="Getino M."/>
            <person name="Pursley I."/>
            <person name="Horton D.L."/>
            <person name="Alikhan N.-F."/>
            <person name="Baker D."/>
            <person name="Gharbi K."/>
            <person name="Hall N."/>
            <person name="Watson M."/>
            <person name="Adriaenssens E.M."/>
            <person name="Foster-Nyarko E."/>
            <person name="Jarju S."/>
            <person name="Secka A."/>
            <person name="Antonio M."/>
            <person name="Oren A."/>
            <person name="Chaudhuri R."/>
            <person name="La Ragione R.M."/>
            <person name="Hildebrand F."/>
            <person name="Pallen M.J."/>
        </authorList>
    </citation>
    <scope>NUCLEOTIDE SEQUENCE [LARGE SCALE GENOMIC DNA]</scope>
    <source>
        <strain evidence="7 8">Sa1YUN3</strain>
    </source>
</reference>
<dbReference type="PROSITE" id="PS00671">
    <property type="entry name" value="D_2_HYDROXYACID_DH_3"/>
    <property type="match status" value="1"/>
</dbReference>
<dbReference type="RefSeq" id="WP_191709257.1">
    <property type="nucleotide sequence ID" value="NZ_JACSPQ010000001.1"/>
</dbReference>
<dbReference type="EMBL" id="JACSPQ010000001">
    <property type="protein sequence ID" value="MBD8000766.1"/>
    <property type="molecule type" value="Genomic_DNA"/>
</dbReference>
<dbReference type="PROSITE" id="PS00670">
    <property type="entry name" value="D_2_HYDROXYACID_DH_2"/>
    <property type="match status" value="1"/>
</dbReference>
<comment type="caution">
    <text evidence="7">The sequence shown here is derived from an EMBL/GenBank/DDBJ whole genome shotgun (WGS) entry which is preliminary data.</text>
</comment>
<feature type="domain" description="D-isomer specific 2-hydroxyacid dehydrogenase catalytic" evidence="5">
    <location>
        <begin position="17"/>
        <end position="317"/>
    </location>
</feature>
<evidence type="ECO:0000256" key="2">
    <source>
        <dbReference type="ARBA" id="ARBA00023002"/>
    </source>
</evidence>
<protein>
    <submittedName>
        <fullName evidence="7">D-2-hydroxyacid dehydrogenase</fullName>
    </submittedName>
</protein>
<dbReference type="CDD" id="cd12162">
    <property type="entry name" value="2-Hacid_dh_4"/>
    <property type="match status" value="1"/>
</dbReference>
<dbReference type="Proteomes" id="UP000616346">
    <property type="component" value="Unassembled WGS sequence"/>
</dbReference>
<keyword evidence="3" id="KW-0520">NAD</keyword>
<feature type="domain" description="D-isomer specific 2-hydroxyacid dehydrogenase NAD-binding" evidence="6">
    <location>
        <begin position="107"/>
        <end position="287"/>
    </location>
</feature>
<dbReference type="SUPFAM" id="SSF52283">
    <property type="entry name" value="Formate/glycerate dehydrogenase catalytic domain-like"/>
    <property type="match status" value="1"/>
</dbReference>
<accession>A0ABR8V7M3</accession>
<evidence type="ECO:0000259" key="5">
    <source>
        <dbReference type="Pfam" id="PF00389"/>
    </source>
</evidence>
<keyword evidence="8" id="KW-1185">Reference proteome</keyword>